<dbReference type="HOGENOM" id="CLU_1473830_0_0_9"/>
<dbReference type="PROSITE" id="PS51257">
    <property type="entry name" value="PROKAR_LIPOPROTEIN"/>
    <property type="match status" value="1"/>
</dbReference>
<sequence length="184" mass="20710">MRNLSKVVILIMYLLLITACGTEKGNVAQTVTSAKATTNTTVVPDNSNSQLIESLIGKWKIDSLYAYGVGGSKNDEAEIKKLIGTEIIFSSDSIKFGNEAEEKPIFYKVSKFSDESFLSDIDWIKESTMDTDLNPQTLKEISLYEDEQYENFYYGDGNITYYTDKGELILDQDGDLFLLVKMEN</sequence>
<accession>A0A0F7F825</accession>
<dbReference type="PATRIC" id="fig|1333534.5.peg.1594"/>
<gene>
    <name evidence="1" type="ORF">VK70_07275</name>
</gene>
<organism evidence="1 2">
    <name type="scientific">Paenibacillus durus ATCC 35681</name>
    <dbReference type="NCBI Taxonomy" id="1333534"/>
    <lineage>
        <taxon>Bacteria</taxon>
        <taxon>Bacillati</taxon>
        <taxon>Bacillota</taxon>
        <taxon>Bacilli</taxon>
        <taxon>Bacillales</taxon>
        <taxon>Paenibacillaceae</taxon>
        <taxon>Paenibacillus</taxon>
    </lineage>
</organism>
<proteinExistence type="predicted"/>
<dbReference type="Proteomes" id="UP000034189">
    <property type="component" value="Chromosome"/>
</dbReference>
<reference evidence="1 2" key="2">
    <citation type="journal article" date="2016" name="Genome Announc.">
        <title>Genome Sequence of a Gram-Positive Diazotroph, Paenibacillus durus Type Strain ATCC 35681.</title>
        <authorList>
            <person name="Halim M.A."/>
            <person name="Rahman A.Y."/>
            <person name="Sim K.S."/>
            <person name="Yam H.C."/>
            <person name="Rahim A.A."/>
            <person name="Ghazali A.H."/>
            <person name="Najimudin N."/>
        </authorList>
    </citation>
    <scope>NUCLEOTIDE SEQUENCE [LARGE SCALE GENOMIC DNA]</scope>
    <source>
        <strain evidence="1 2">ATCC 35681</strain>
    </source>
</reference>
<evidence type="ECO:0000313" key="1">
    <source>
        <dbReference type="EMBL" id="AKG34399.1"/>
    </source>
</evidence>
<name>A0A0F7F825_PAEDU</name>
<dbReference type="EMBL" id="CP011114">
    <property type="protein sequence ID" value="AKG34399.1"/>
    <property type="molecule type" value="Genomic_DNA"/>
</dbReference>
<reference evidence="1 2" key="1">
    <citation type="submission" date="2015-03" db="EMBL/GenBank/DDBJ databases">
        <authorList>
            <person name="Abdul Halim M."/>
        </authorList>
    </citation>
    <scope>NUCLEOTIDE SEQUENCE [LARGE SCALE GENOMIC DNA]</scope>
    <source>
        <strain evidence="1 2">ATCC 35681</strain>
    </source>
</reference>
<evidence type="ECO:0000313" key="2">
    <source>
        <dbReference type="Proteomes" id="UP000034189"/>
    </source>
</evidence>
<evidence type="ECO:0008006" key="3">
    <source>
        <dbReference type="Google" id="ProtNLM"/>
    </source>
</evidence>
<dbReference type="AlphaFoldDB" id="A0A0F7F825"/>
<dbReference type="RefSeq" id="WP_025694737.1">
    <property type="nucleotide sequence ID" value="NZ_ASQQ01000170.1"/>
</dbReference>
<protein>
    <recommendedName>
        <fullName evidence="3">Lipocalin-like domain-containing protein</fullName>
    </recommendedName>
</protein>
<dbReference type="OrthoDB" id="2660476at2"/>